<sequence length="391" mass="43708">MNTNPAPPTSSTIQLPVTSFSGKTIGGVEKRLDTEMNKSKAALTIPEGKRGSLESPINRLPPEILAEIFRESCIDEEWPLEPDLNAFSVVLSVVCSHWWEVATTTAALWSTIILQISDWPSSTHDKLFRTVQLFVSRSKQHPLKISLDFFTGPAAELVVQNCDRWSSVDLRFKGPTFPHLLGDIHGRLPLLERLKVDCDDDSSLRSHLINIFSHAPALHSLELVCCATSTRWNLPWHQIRHVRVVRCVEADIYSVLPLLRNANEIVIEGLESDRVGPGLDTPSLGARSVSIGVGDYGDENHLILDRFFNAWTFPSLDTLRVVDRHHRLAGRKSWDVAPLRECLLRSSCTGFLSSLHIGGLRIPDVQMISVLELTPSLRSLTIVDYGHREVN</sequence>
<proteinExistence type="predicted"/>
<comment type="caution">
    <text evidence="1">The sequence shown here is derived from an EMBL/GenBank/DDBJ whole genome shotgun (WGS) entry which is preliminary data.</text>
</comment>
<protein>
    <recommendedName>
        <fullName evidence="3">F-box domain-containing protein</fullName>
    </recommendedName>
</protein>
<name>A0ABR3F1S7_9AGAR</name>
<gene>
    <name evidence="1" type="ORF">V5O48_012820</name>
</gene>
<organism evidence="1 2">
    <name type="scientific">Marasmius crinis-equi</name>
    <dbReference type="NCBI Taxonomy" id="585013"/>
    <lineage>
        <taxon>Eukaryota</taxon>
        <taxon>Fungi</taxon>
        <taxon>Dikarya</taxon>
        <taxon>Basidiomycota</taxon>
        <taxon>Agaricomycotina</taxon>
        <taxon>Agaricomycetes</taxon>
        <taxon>Agaricomycetidae</taxon>
        <taxon>Agaricales</taxon>
        <taxon>Marasmiineae</taxon>
        <taxon>Marasmiaceae</taxon>
        <taxon>Marasmius</taxon>
    </lineage>
</organism>
<dbReference type="EMBL" id="JBAHYK010001183">
    <property type="protein sequence ID" value="KAL0569146.1"/>
    <property type="molecule type" value="Genomic_DNA"/>
</dbReference>
<accession>A0ABR3F1S7</accession>
<feature type="non-terminal residue" evidence="1">
    <location>
        <position position="391"/>
    </location>
</feature>
<dbReference type="InterPro" id="IPR032675">
    <property type="entry name" value="LRR_dom_sf"/>
</dbReference>
<dbReference type="Gene3D" id="3.80.10.10">
    <property type="entry name" value="Ribonuclease Inhibitor"/>
    <property type="match status" value="1"/>
</dbReference>
<keyword evidence="2" id="KW-1185">Reference proteome</keyword>
<evidence type="ECO:0000313" key="2">
    <source>
        <dbReference type="Proteomes" id="UP001465976"/>
    </source>
</evidence>
<dbReference type="Proteomes" id="UP001465976">
    <property type="component" value="Unassembled WGS sequence"/>
</dbReference>
<evidence type="ECO:0000313" key="1">
    <source>
        <dbReference type="EMBL" id="KAL0569146.1"/>
    </source>
</evidence>
<evidence type="ECO:0008006" key="3">
    <source>
        <dbReference type="Google" id="ProtNLM"/>
    </source>
</evidence>
<reference evidence="1 2" key="1">
    <citation type="submission" date="2024-02" db="EMBL/GenBank/DDBJ databases">
        <title>A draft genome for the cacao thread blight pathogen Marasmius crinis-equi.</title>
        <authorList>
            <person name="Cohen S.P."/>
            <person name="Baruah I.K."/>
            <person name="Amoako-Attah I."/>
            <person name="Bukari Y."/>
            <person name="Meinhardt L.W."/>
            <person name="Bailey B.A."/>
        </authorList>
    </citation>
    <scope>NUCLEOTIDE SEQUENCE [LARGE SCALE GENOMIC DNA]</scope>
    <source>
        <strain evidence="1 2">GH-76</strain>
    </source>
</reference>